<dbReference type="GO" id="GO:0042840">
    <property type="term" value="P:D-glucuronate catabolic process"/>
    <property type="evidence" value="ECO:0007669"/>
    <property type="project" value="TreeGrafter"/>
</dbReference>
<sequence length="113" mass="13204">MLKTREFSTRNILRKMNVEVVCTTDDPVDNLKHHIKVKREDLDIKMLPAWRPDKAMAVENPDKYNVYLASLAEASDTDISSFKKLLEALQKRHDYFHKHGCRLSDHGIETFYA</sequence>
<evidence type="ECO:0000256" key="3">
    <source>
        <dbReference type="ARBA" id="ARBA00008397"/>
    </source>
</evidence>
<comment type="similarity">
    <text evidence="3">Belongs to the metallo-dependent hydrolases superfamily. Uronate isomerase family.</text>
</comment>
<dbReference type="UniPathway" id="UPA00246"/>
<dbReference type="PANTHER" id="PTHR30068">
    <property type="entry name" value="URONATE ISOMERASE"/>
    <property type="match status" value="1"/>
</dbReference>
<gene>
    <name evidence="7" type="ORF">S01H4_53748</name>
</gene>
<evidence type="ECO:0000256" key="4">
    <source>
        <dbReference type="ARBA" id="ARBA00012546"/>
    </source>
</evidence>
<proteinExistence type="inferred from homology"/>
<evidence type="ECO:0000256" key="2">
    <source>
        <dbReference type="ARBA" id="ARBA00004892"/>
    </source>
</evidence>
<feature type="non-terminal residue" evidence="7">
    <location>
        <position position="113"/>
    </location>
</feature>
<dbReference type="Pfam" id="PF02614">
    <property type="entry name" value="UxaC"/>
    <property type="match status" value="1"/>
</dbReference>
<dbReference type="GO" id="GO:0019698">
    <property type="term" value="P:D-galacturonate catabolic process"/>
    <property type="evidence" value="ECO:0007669"/>
    <property type="project" value="TreeGrafter"/>
</dbReference>
<evidence type="ECO:0000256" key="6">
    <source>
        <dbReference type="ARBA" id="ARBA00023235"/>
    </source>
</evidence>
<dbReference type="AlphaFoldDB" id="X1CI91"/>
<dbReference type="GO" id="GO:0008880">
    <property type="term" value="F:glucuronate isomerase activity"/>
    <property type="evidence" value="ECO:0007669"/>
    <property type="project" value="UniProtKB-EC"/>
</dbReference>
<accession>X1CI91</accession>
<name>X1CI91_9ZZZZ</name>
<reference evidence="7" key="1">
    <citation type="journal article" date="2014" name="Front. Microbiol.">
        <title>High frequency of phylogenetically diverse reductive dehalogenase-homologous genes in deep subseafloor sedimentary metagenomes.</title>
        <authorList>
            <person name="Kawai M."/>
            <person name="Futagami T."/>
            <person name="Toyoda A."/>
            <person name="Takaki Y."/>
            <person name="Nishi S."/>
            <person name="Hori S."/>
            <person name="Arai W."/>
            <person name="Tsubouchi T."/>
            <person name="Morono Y."/>
            <person name="Uchiyama I."/>
            <person name="Ito T."/>
            <person name="Fujiyama A."/>
            <person name="Inagaki F."/>
            <person name="Takami H."/>
        </authorList>
    </citation>
    <scope>NUCLEOTIDE SEQUENCE</scope>
    <source>
        <strain evidence="7">Expedition CK06-06</strain>
    </source>
</reference>
<comment type="caution">
    <text evidence="7">The sequence shown here is derived from an EMBL/GenBank/DDBJ whole genome shotgun (WGS) entry which is preliminary data.</text>
</comment>
<dbReference type="EMBL" id="BART01030857">
    <property type="protein sequence ID" value="GAH08026.1"/>
    <property type="molecule type" value="Genomic_DNA"/>
</dbReference>
<comment type="catalytic activity">
    <reaction evidence="1">
        <text>D-glucuronate = D-fructuronate</text>
        <dbReference type="Rhea" id="RHEA:13049"/>
        <dbReference type="ChEBI" id="CHEBI:58720"/>
        <dbReference type="ChEBI" id="CHEBI:59863"/>
        <dbReference type="EC" id="5.3.1.12"/>
    </reaction>
</comment>
<dbReference type="EC" id="5.3.1.12" evidence="4"/>
<comment type="pathway">
    <text evidence="2">Carbohydrate metabolism; pentose and glucuronate interconversion.</text>
</comment>
<evidence type="ECO:0000313" key="7">
    <source>
        <dbReference type="EMBL" id="GAH08026.1"/>
    </source>
</evidence>
<dbReference type="InterPro" id="IPR032466">
    <property type="entry name" value="Metal_Hydrolase"/>
</dbReference>
<organism evidence="7">
    <name type="scientific">marine sediment metagenome</name>
    <dbReference type="NCBI Taxonomy" id="412755"/>
    <lineage>
        <taxon>unclassified sequences</taxon>
        <taxon>metagenomes</taxon>
        <taxon>ecological metagenomes</taxon>
    </lineage>
</organism>
<evidence type="ECO:0000256" key="1">
    <source>
        <dbReference type="ARBA" id="ARBA00001165"/>
    </source>
</evidence>
<dbReference type="SUPFAM" id="SSF51556">
    <property type="entry name" value="Metallo-dependent hydrolases"/>
    <property type="match status" value="1"/>
</dbReference>
<dbReference type="PANTHER" id="PTHR30068:SF4">
    <property type="entry name" value="URONATE ISOMERASE"/>
    <property type="match status" value="1"/>
</dbReference>
<evidence type="ECO:0000256" key="5">
    <source>
        <dbReference type="ARBA" id="ARBA00020555"/>
    </source>
</evidence>
<keyword evidence="6" id="KW-0413">Isomerase</keyword>
<dbReference type="Gene3D" id="3.20.20.140">
    <property type="entry name" value="Metal-dependent hydrolases"/>
    <property type="match status" value="1"/>
</dbReference>
<protein>
    <recommendedName>
        <fullName evidence="5">Uronate isomerase</fullName>
        <ecNumber evidence="4">5.3.1.12</ecNumber>
    </recommendedName>
</protein>
<dbReference type="InterPro" id="IPR003766">
    <property type="entry name" value="Uronate_isomerase"/>
</dbReference>